<proteinExistence type="predicted"/>
<reference evidence="2" key="1">
    <citation type="submission" date="2022-11" db="EMBL/GenBank/DDBJ databases">
        <title>Chromosomal genome sequence assembly and mating type (MAT) locus characterization of the leprose asexual lichenized fungus Lepraria neglecta (Nyl.) Erichsen.</title>
        <authorList>
            <person name="Allen J.L."/>
            <person name="Pfeffer B."/>
        </authorList>
    </citation>
    <scope>NUCLEOTIDE SEQUENCE</scope>
    <source>
        <strain evidence="2">Allen 5258</strain>
    </source>
</reference>
<organism evidence="2 3">
    <name type="scientific">Lepraria neglecta</name>
    <dbReference type="NCBI Taxonomy" id="209136"/>
    <lineage>
        <taxon>Eukaryota</taxon>
        <taxon>Fungi</taxon>
        <taxon>Dikarya</taxon>
        <taxon>Ascomycota</taxon>
        <taxon>Pezizomycotina</taxon>
        <taxon>Lecanoromycetes</taxon>
        <taxon>OSLEUM clade</taxon>
        <taxon>Lecanoromycetidae</taxon>
        <taxon>Lecanorales</taxon>
        <taxon>Lecanorineae</taxon>
        <taxon>Stereocaulaceae</taxon>
        <taxon>Lepraria</taxon>
    </lineage>
</organism>
<feature type="compositionally biased region" description="Basic and acidic residues" evidence="1">
    <location>
        <begin position="1"/>
        <end position="16"/>
    </location>
</feature>
<name>A0AAE0DHV3_9LECA</name>
<sequence>MTQDKKVPIRRARDPYPVDTTGLGDAESMEDYILMPKNAIRQTVRWRSNMSTASLMDWK</sequence>
<dbReference type="Proteomes" id="UP001276659">
    <property type="component" value="Unassembled WGS sequence"/>
</dbReference>
<keyword evidence="3" id="KW-1185">Reference proteome</keyword>
<evidence type="ECO:0000256" key="1">
    <source>
        <dbReference type="SAM" id="MobiDB-lite"/>
    </source>
</evidence>
<evidence type="ECO:0000313" key="3">
    <source>
        <dbReference type="Proteomes" id="UP001276659"/>
    </source>
</evidence>
<evidence type="ECO:0000313" key="2">
    <source>
        <dbReference type="EMBL" id="KAK3170261.1"/>
    </source>
</evidence>
<accession>A0AAE0DHV3</accession>
<dbReference type="EMBL" id="JASNWA010000009">
    <property type="protein sequence ID" value="KAK3170261.1"/>
    <property type="molecule type" value="Genomic_DNA"/>
</dbReference>
<feature type="region of interest" description="Disordered" evidence="1">
    <location>
        <begin position="1"/>
        <end position="22"/>
    </location>
</feature>
<dbReference type="AlphaFoldDB" id="A0AAE0DHV3"/>
<comment type="caution">
    <text evidence="2">The sequence shown here is derived from an EMBL/GenBank/DDBJ whole genome shotgun (WGS) entry which is preliminary data.</text>
</comment>
<protein>
    <submittedName>
        <fullName evidence="2">Uncharacterized protein</fullName>
    </submittedName>
</protein>
<gene>
    <name evidence="2" type="ORF">OEA41_009648</name>
</gene>